<dbReference type="Proteomes" id="UP000811899">
    <property type="component" value="Unassembled WGS sequence"/>
</dbReference>
<keyword evidence="4" id="KW-1185">Reference proteome</keyword>
<dbReference type="InterPro" id="IPR036641">
    <property type="entry name" value="HPT_dom_sf"/>
</dbReference>
<dbReference type="AlphaFoldDB" id="A0AAW4L173"/>
<dbReference type="PROSITE" id="PS50894">
    <property type="entry name" value="HPT"/>
    <property type="match status" value="1"/>
</dbReference>
<reference evidence="3 4" key="1">
    <citation type="submission" date="2021-05" db="EMBL/GenBank/DDBJ databases">
        <title>The draft genome of Geobacter pelophilus DSM 12255.</title>
        <authorList>
            <person name="Xu Z."/>
            <person name="Masuda Y."/>
            <person name="Itoh H."/>
            <person name="Senoo K."/>
        </authorList>
    </citation>
    <scope>NUCLEOTIDE SEQUENCE [LARGE SCALE GENOMIC DNA]</scope>
    <source>
        <strain evidence="3 4">DSM 12255</strain>
    </source>
</reference>
<dbReference type="Pfam" id="PF01627">
    <property type="entry name" value="Hpt"/>
    <property type="match status" value="1"/>
</dbReference>
<evidence type="ECO:0000256" key="1">
    <source>
        <dbReference type="PROSITE-ProRule" id="PRU00110"/>
    </source>
</evidence>
<dbReference type="SMART" id="SM00073">
    <property type="entry name" value="HPT"/>
    <property type="match status" value="1"/>
</dbReference>
<dbReference type="InterPro" id="IPR008207">
    <property type="entry name" value="Sig_transdc_His_kin_Hpt_dom"/>
</dbReference>
<dbReference type="InterPro" id="IPR011006">
    <property type="entry name" value="CheY-like_superfamily"/>
</dbReference>
<feature type="modified residue" description="Phosphohistidine" evidence="1">
    <location>
        <position position="187"/>
    </location>
</feature>
<dbReference type="GO" id="GO:0000160">
    <property type="term" value="P:phosphorelay signal transduction system"/>
    <property type="evidence" value="ECO:0007669"/>
    <property type="project" value="InterPro"/>
</dbReference>
<dbReference type="CDD" id="cd00088">
    <property type="entry name" value="HPT"/>
    <property type="match status" value="1"/>
</dbReference>
<name>A0AAW4L173_9BACT</name>
<dbReference type="SUPFAM" id="SSF52172">
    <property type="entry name" value="CheY-like"/>
    <property type="match status" value="1"/>
</dbReference>
<dbReference type="Gene3D" id="3.40.50.2300">
    <property type="match status" value="1"/>
</dbReference>
<evidence type="ECO:0000313" key="4">
    <source>
        <dbReference type="Proteomes" id="UP000811899"/>
    </source>
</evidence>
<organism evidence="3 4">
    <name type="scientific">Geoanaerobacter pelophilus</name>
    <dbReference type="NCBI Taxonomy" id="60036"/>
    <lineage>
        <taxon>Bacteria</taxon>
        <taxon>Pseudomonadati</taxon>
        <taxon>Thermodesulfobacteriota</taxon>
        <taxon>Desulfuromonadia</taxon>
        <taxon>Geobacterales</taxon>
        <taxon>Geobacteraceae</taxon>
        <taxon>Geoanaerobacter</taxon>
    </lineage>
</organism>
<dbReference type="Gene3D" id="1.20.120.160">
    <property type="entry name" value="HPT domain"/>
    <property type="match status" value="1"/>
</dbReference>
<dbReference type="RefSeq" id="WP_214170034.1">
    <property type="nucleotide sequence ID" value="NZ_JAHCVJ010000001.1"/>
</dbReference>
<proteinExistence type="predicted"/>
<protein>
    <submittedName>
        <fullName evidence="3">Hpt domain-containing protein</fullName>
    </submittedName>
</protein>
<dbReference type="SUPFAM" id="SSF47226">
    <property type="entry name" value="Histidine-containing phosphotransfer domain, HPT domain"/>
    <property type="match status" value="1"/>
</dbReference>
<gene>
    <name evidence="3" type="ORF">KI809_03120</name>
</gene>
<evidence type="ECO:0000259" key="2">
    <source>
        <dbReference type="PROSITE" id="PS50894"/>
    </source>
</evidence>
<dbReference type="GO" id="GO:0004672">
    <property type="term" value="F:protein kinase activity"/>
    <property type="evidence" value="ECO:0007669"/>
    <property type="project" value="UniProtKB-ARBA"/>
</dbReference>
<comment type="caution">
    <text evidence="3">The sequence shown here is derived from an EMBL/GenBank/DDBJ whole genome shotgun (WGS) entry which is preliminary data.</text>
</comment>
<dbReference type="EMBL" id="JAHCVJ010000001">
    <property type="protein sequence ID" value="MBT0663282.1"/>
    <property type="molecule type" value="Genomic_DNA"/>
</dbReference>
<evidence type="ECO:0000313" key="3">
    <source>
        <dbReference type="EMBL" id="MBT0663282.1"/>
    </source>
</evidence>
<sequence length="249" mass="27543">MRLLFFGCDESWVALLAERSDLFNAHLENTENMTEALAALERYCFDGIVINMDNPGIDGMDLVALVRNVRFAGTNSTVPIVAIGSDRDGALLEGQQQSAVNKFIAAPFDGAALSDMLNFLQNARGNEVAIGKERHLDPESVKARLECDDEFLVELWQTFLEESPQVRNELALAIRTEDQSSTERRAHSLKGIAGNIGAERLRCISFEIEKSAREGNMKRVADLFPELERSMDLVIGEINALISPTDLNA</sequence>
<keyword evidence="1" id="KW-0597">Phosphoprotein</keyword>
<feature type="domain" description="HPt" evidence="2">
    <location>
        <begin position="148"/>
        <end position="241"/>
    </location>
</feature>
<accession>A0AAW4L173</accession>